<feature type="compositionally biased region" description="Low complexity" evidence="1">
    <location>
        <begin position="265"/>
        <end position="276"/>
    </location>
</feature>
<feature type="region of interest" description="Disordered" evidence="1">
    <location>
        <begin position="256"/>
        <end position="291"/>
    </location>
</feature>
<protein>
    <submittedName>
        <fullName evidence="2">Uncharacterized protein</fullName>
    </submittedName>
</protein>
<name>E9I6D3_DAPPU</name>
<dbReference type="AlphaFoldDB" id="E9I6D3"/>
<evidence type="ECO:0000313" key="3">
    <source>
        <dbReference type="Proteomes" id="UP000000305"/>
    </source>
</evidence>
<dbReference type="KEGG" id="dpx:DAPPUDRAFT_124162"/>
<evidence type="ECO:0000256" key="1">
    <source>
        <dbReference type="SAM" id="MobiDB-lite"/>
    </source>
</evidence>
<reference evidence="2 3" key="1">
    <citation type="journal article" date="2011" name="Science">
        <title>The ecoresponsive genome of Daphnia pulex.</title>
        <authorList>
            <person name="Colbourne J.K."/>
            <person name="Pfrender M.E."/>
            <person name="Gilbert D."/>
            <person name="Thomas W.K."/>
            <person name="Tucker A."/>
            <person name="Oakley T.H."/>
            <person name="Tokishita S."/>
            <person name="Aerts A."/>
            <person name="Arnold G.J."/>
            <person name="Basu M.K."/>
            <person name="Bauer D.J."/>
            <person name="Caceres C.E."/>
            <person name="Carmel L."/>
            <person name="Casola C."/>
            <person name="Choi J.H."/>
            <person name="Detter J.C."/>
            <person name="Dong Q."/>
            <person name="Dusheyko S."/>
            <person name="Eads B.D."/>
            <person name="Frohlich T."/>
            <person name="Geiler-Samerotte K.A."/>
            <person name="Gerlach D."/>
            <person name="Hatcher P."/>
            <person name="Jogdeo S."/>
            <person name="Krijgsveld J."/>
            <person name="Kriventseva E.V."/>
            <person name="Kultz D."/>
            <person name="Laforsch C."/>
            <person name="Lindquist E."/>
            <person name="Lopez J."/>
            <person name="Manak J.R."/>
            <person name="Muller J."/>
            <person name="Pangilinan J."/>
            <person name="Patwardhan R.P."/>
            <person name="Pitluck S."/>
            <person name="Pritham E.J."/>
            <person name="Rechtsteiner A."/>
            <person name="Rho M."/>
            <person name="Rogozin I.B."/>
            <person name="Sakarya O."/>
            <person name="Salamov A."/>
            <person name="Schaack S."/>
            <person name="Shapiro H."/>
            <person name="Shiga Y."/>
            <person name="Skalitzky C."/>
            <person name="Smith Z."/>
            <person name="Souvorov A."/>
            <person name="Sung W."/>
            <person name="Tang Z."/>
            <person name="Tsuchiya D."/>
            <person name="Tu H."/>
            <person name="Vos H."/>
            <person name="Wang M."/>
            <person name="Wolf Y.I."/>
            <person name="Yamagata H."/>
            <person name="Yamada T."/>
            <person name="Ye Y."/>
            <person name="Shaw J.R."/>
            <person name="Andrews J."/>
            <person name="Crease T.J."/>
            <person name="Tang H."/>
            <person name="Lucas S.M."/>
            <person name="Robertson H.M."/>
            <person name="Bork P."/>
            <person name="Koonin E.V."/>
            <person name="Zdobnov E.M."/>
            <person name="Grigoriev I.V."/>
            <person name="Lynch M."/>
            <person name="Boore J.L."/>
        </authorList>
    </citation>
    <scope>NUCLEOTIDE SEQUENCE [LARGE SCALE GENOMIC DNA]</scope>
</reference>
<keyword evidence="3" id="KW-1185">Reference proteome</keyword>
<evidence type="ECO:0000313" key="2">
    <source>
        <dbReference type="EMBL" id="EFX60447.1"/>
    </source>
</evidence>
<gene>
    <name evidence="2" type="ORF">DAPPUDRAFT_124162</name>
</gene>
<sequence>MALDIKEHGEGHFLSGKIESVTVNGNHSAMELKFAWWWGNACFDNSDCLHEELKYQPLKTLSITGRICKAGTVFLRHFQTSDSQPVFYRISEAILLAGKTFLVMEDLETVSFSRDRFCFTVIALKTYFSPRMSRKVLVTFKSFTEPVHVKKIVLPIYNPSIPDPVVLKELLFKEMLADKSIFSLGGNLNTRVEEVLIMKFDEDFQLVVDVHSSEIFLDLDRNVLVKLKKTEVRDADSVGADSIIFETAVDEEVKAGSVKRKNDELSSSSDFSSETSNESEEGSRKSTDFLYSSSDSLNAQDLYNKKPRCMEKIS</sequence>
<dbReference type="EMBL" id="GL736379">
    <property type="protein sequence ID" value="EFX60447.1"/>
    <property type="molecule type" value="Genomic_DNA"/>
</dbReference>
<dbReference type="OrthoDB" id="10617919at2759"/>
<accession>E9I6D3</accession>
<dbReference type="InParanoid" id="E9I6D3"/>
<dbReference type="HOGENOM" id="CLU_887304_0_0_1"/>
<dbReference type="Proteomes" id="UP000000305">
    <property type="component" value="Unassembled WGS sequence"/>
</dbReference>
<organism evidence="2 3">
    <name type="scientific">Daphnia pulex</name>
    <name type="common">Water flea</name>
    <dbReference type="NCBI Taxonomy" id="6669"/>
    <lineage>
        <taxon>Eukaryota</taxon>
        <taxon>Metazoa</taxon>
        <taxon>Ecdysozoa</taxon>
        <taxon>Arthropoda</taxon>
        <taxon>Crustacea</taxon>
        <taxon>Branchiopoda</taxon>
        <taxon>Diplostraca</taxon>
        <taxon>Cladocera</taxon>
        <taxon>Anomopoda</taxon>
        <taxon>Daphniidae</taxon>
        <taxon>Daphnia</taxon>
    </lineage>
</organism>
<proteinExistence type="predicted"/>
<feature type="non-terminal residue" evidence="2">
    <location>
        <position position="314"/>
    </location>
</feature>